<accession>A0AAD1XZN2</accession>
<proteinExistence type="predicted"/>
<comment type="caution">
    <text evidence="3">The sequence shown here is derived from an EMBL/GenBank/DDBJ whole genome shotgun (WGS) entry which is preliminary data.</text>
</comment>
<sequence>MAKILTLTIVLIALLTSAHALNIKEAVKVEEESTAIFAIGEDGDYQLFGFSFRGIFFSFVRSWLKGYIAGYEGRFSVPGDCVDKEFQSHVSERGWQAFTTVLTFWRHSSETIQNRVLMFLIVVADEVMNDCGGGLILIDLFNLWSDTGSIWRFGLRIFLHALYTFPLLAVWGVVSIACNLIFFFWGGGFGAGNFLQALIVGMGWPWD</sequence>
<evidence type="ECO:0000256" key="2">
    <source>
        <dbReference type="SAM" id="SignalP"/>
    </source>
</evidence>
<dbReference type="AlphaFoldDB" id="A0AAD1XZN2"/>
<evidence type="ECO:0000313" key="3">
    <source>
        <dbReference type="EMBL" id="CAI2380732.1"/>
    </source>
</evidence>
<feature type="transmembrane region" description="Helical" evidence="1">
    <location>
        <begin position="181"/>
        <end position="204"/>
    </location>
</feature>
<protein>
    <submittedName>
        <fullName evidence="3">Uncharacterized protein</fullName>
    </submittedName>
</protein>
<reference evidence="3" key="1">
    <citation type="submission" date="2023-07" db="EMBL/GenBank/DDBJ databases">
        <authorList>
            <consortium name="AG Swart"/>
            <person name="Singh M."/>
            <person name="Singh A."/>
            <person name="Seah K."/>
            <person name="Emmerich C."/>
        </authorList>
    </citation>
    <scope>NUCLEOTIDE SEQUENCE</scope>
    <source>
        <strain evidence="3">DP1</strain>
    </source>
</reference>
<keyword evidence="2" id="KW-0732">Signal</keyword>
<evidence type="ECO:0000313" key="4">
    <source>
        <dbReference type="Proteomes" id="UP001295684"/>
    </source>
</evidence>
<evidence type="ECO:0000256" key="1">
    <source>
        <dbReference type="SAM" id="Phobius"/>
    </source>
</evidence>
<name>A0AAD1XZN2_EUPCR</name>
<keyword evidence="1" id="KW-0812">Transmembrane</keyword>
<dbReference type="Proteomes" id="UP001295684">
    <property type="component" value="Unassembled WGS sequence"/>
</dbReference>
<keyword evidence="1" id="KW-0472">Membrane</keyword>
<organism evidence="3 4">
    <name type="scientific">Euplotes crassus</name>
    <dbReference type="NCBI Taxonomy" id="5936"/>
    <lineage>
        <taxon>Eukaryota</taxon>
        <taxon>Sar</taxon>
        <taxon>Alveolata</taxon>
        <taxon>Ciliophora</taxon>
        <taxon>Intramacronucleata</taxon>
        <taxon>Spirotrichea</taxon>
        <taxon>Hypotrichia</taxon>
        <taxon>Euplotida</taxon>
        <taxon>Euplotidae</taxon>
        <taxon>Moneuplotes</taxon>
    </lineage>
</organism>
<feature type="chain" id="PRO_5042153851" evidence="2">
    <location>
        <begin position="21"/>
        <end position="207"/>
    </location>
</feature>
<feature type="transmembrane region" description="Helical" evidence="1">
    <location>
        <begin position="116"/>
        <end position="138"/>
    </location>
</feature>
<gene>
    <name evidence="3" type="ORF">ECRASSUSDP1_LOCUS22172</name>
</gene>
<keyword evidence="1" id="KW-1133">Transmembrane helix</keyword>
<keyword evidence="4" id="KW-1185">Reference proteome</keyword>
<feature type="transmembrane region" description="Helical" evidence="1">
    <location>
        <begin position="150"/>
        <end position="174"/>
    </location>
</feature>
<feature type="signal peptide" evidence="2">
    <location>
        <begin position="1"/>
        <end position="20"/>
    </location>
</feature>
<dbReference type="EMBL" id="CAMPGE010022710">
    <property type="protein sequence ID" value="CAI2380732.1"/>
    <property type="molecule type" value="Genomic_DNA"/>
</dbReference>